<gene>
    <name evidence="2" type="primary">popZ</name>
    <name evidence="2" type="ORF">GCM10010964_43100</name>
</gene>
<reference evidence="2 3" key="1">
    <citation type="journal article" date="2014" name="Int. J. Syst. Evol. Microbiol.">
        <title>Complete genome sequence of Corynebacterium casei LMG S-19264T (=DSM 44701T), isolated from a smear-ripened cheese.</title>
        <authorList>
            <consortium name="US DOE Joint Genome Institute (JGI-PGF)"/>
            <person name="Walter F."/>
            <person name="Albersmeier A."/>
            <person name="Kalinowski J."/>
            <person name="Ruckert C."/>
        </authorList>
    </citation>
    <scope>NUCLEOTIDE SEQUENCE [LARGE SCALE GENOMIC DNA]</scope>
    <source>
        <strain evidence="2 3">CGMCC 1.16330</strain>
    </source>
</reference>
<feature type="region of interest" description="Disordered" evidence="1">
    <location>
        <begin position="1"/>
        <end position="124"/>
    </location>
</feature>
<name>A0A8J3EEB4_9PROT</name>
<feature type="compositionally biased region" description="Low complexity" evidence="1">
    <location>
        <begin position="38"/>
        <end position="57"/>
    </location>
</feature>
<dbReference type="AlphaFoldDB" id="A0A8J3EEB4"/>
<sequence length="198" mass="20096">MIGGRDPKGRAGGMAPPDPNMEDILASIRRILNEDDAGGSAAGAAASSVPPAGEAEPLALTEEMLVEAPPPGRGATEAGPAEPRVAPGPPAPAPMEAPAMDESAPRADAPPQAAPATDRPELVAPQAAAAAAAAVGSLLRAVAAERSAAIARGGPTLEDVVREEIRPLLKEWLDQHLPPLVERLVRAEIERVVGRALS</sequence>
<dbReference type="EMBL" id="BMKS01000024">
    <property type="protein sequence ID" value="GGG51213.1"/>
    <property type="molecule type" value="Genomic_DNA"/>
</dbReference>
<proteinExistence type="predicted"/>
<feature type="compositionally biased region" description="Pro residues" evidence="1">
    <location>
        <begin position="86"/>
        <end position="95"/>
    </location>
</feature>
<dbReference type="RefSeq" id="WP_229678198.1">
    <property type="nucleotide sequence ID" value="NZ_BMKS01000024.1"/>
</dbReference>
<organism evidence="2 3">
    <name type="scientific">Caldovatus sediminis</name>
    <dbReference type="NCBI Taxonomy" id="2041189"/>
    <lineage>
        <taxon>Bacteria</taxon>
        <taxon>Pseudomonadati</taxon>
        <taxon>Pseudomonadota</taxon>
        <taxon>Alphaproteobacteria</taxon>
        <taxon>Acetobacterales</taxon>
        <taxon>Roseomonadaceae</taxon>
        <taxon>Caldovatus</taxon>
    </lineage>
</organism>
<dbReference type="Proteomes" id="UP000597507">
    <property type="component" value="Unassembled WGS sequence"/>
</dbReference>
<protein>
    <submittedName>
        <fullName evidence="2">Pole-organizing protein PopZ</fullName>
    </submittedName>
</protein>
<dbReference type="Pfam" id="PF10691">
    <property type="entry name" value="DUF2497"/>
    <property type="match status" value="1"/>
</dbReference>
<comment type="caution">
    <text evidence="2">The sequence shown here is derived from an EMBL/GenBank/DDBJ whole genome shotgun (WGS) entry which is preliminary data.</text>
</comment>
<evidence type="ECO:0000313" key="3">
    <source>
        <dbReference type="Proteomes" id="UP000597507"/>
    </source>
</evidence>
<feature type="compositionally biased region" description="Low complexity" evidence="1">
    <location>
        <begin position="96"/>
        <end position="124"/>
    </location>
</feature>
<evidence type="ECO:0000256" key="1">
    <source>
        <dbReference type="SAM" id="MobiDB-lite"/>
    </source>
</evidence>
<evidence type="ECO:0000313" key="2">
    <source>
        <dbReference type="EMBL" id="GGG51213.1"/>
    </source>
</evidence>
<accession>A0A8J3EEB4</accession>
<dbReference type="InterPro" id="IPR019632">
    <property type="entry name" value="DUF2497"/>
</dbReference>
<keyword evidence="3" id="KW-1185">Reference proteome</keyword>